<feature type="region of interest" description="Disordered" evidence="1">
    <location>
        <begin position="1"/>
        <end position="28"/>
    </location>
</feature>
<comment type="caution">
    <text evidence="2">The sequence shown here is derived from an EMBL/GenBank/DDBJ whole genome shotgun (WGS) entry which is preliminary data.</text>
</comment>
<feature type="compositionally biased region" description="Low complexity" evidence="1">
    <location>
        <begin position="16"/>
        <end position="28"/>
    </location>
</feature>
<organism evidence="2 3">
    <name type="scientific">Castanea mollissima</name>
    <name type="common">Chinese chestnut</name>
    <dbReference type="NCBI Taxonomy" id="60419"/>
    <lineage>
        <taxon>Eukaryota</taxon>
        <taxon>Viridiplantae</taxon>
        <taxon>Streptophyta</taxon>
        <taxon>Embryophyta</taxon>
        <taxon>Tracheophyta</taxon>
        <taxon>Spermatophyta</taxon>
        <taxon>Magnoliopsida</taxon>
        <taxon>eudicotyledons</taxon>
        <taxon>Gunneridae</taxon>
        <taxon>Pentapetalae</taxon>
        <taxon>rosids</taxon>
        <taxon>fabids</taxon>
        <taxon>Fagales</taxon>
        <taxon>Fagaceae</taxon>
        <taxon>Castanea</taxon>
    </lineage>
</organism>
<gene>
    <name evidence="2" type="ORF">CMV_026495</name>
</gene>
<name>A0A8J4QB47_9ROSI</name>
<sequence length="80" mass="8755">MQVVAKQSVKTHVRMHSPVDSHSSLSHSRSVAPDVVASSGRTIVRESFYWTSFLITGGTFLFIHPQIACSTSRVHGSETV</sequence>
<dbReference type="Proteomes" id="UP000737018">
    <property type="component" value="Unassembled WGS sequence"/>
</dbReference>
<proteinExistence type="predicted"/>
<accession>A0A8J4QB47</accession>
<keyword evidence="3" id="KW-1185">Reference proteome</keyword>
<evidence type="ECO:0000256" key="1">
    <source>
        <dbReference type="SAM" id="MobiDB-lite"/>
    </source>
</evidence>
<dbReference type="AlphaFoldDB" id="A0A8J4QB47"/>
<protein>
    <submittedName>
        <fullName evidence="2">Uncharacterized protein</fullName>
    </submittedName>
</protein>
<dbReference type="EMBL" id="JRKL02007885">
    <property type="protein sequence ID" value="KAF3947362.1"/>
    <property type="molecule type" value="Genomic_DNA"/>
</dbReference>
<reference evidence="2" key="1">
    <citation type="submission" date="2020-03" db="EMBL/GenBank/DDBJ databases">
        <title>Castanea mollissima Vanexum genome sequencing.</title>
        <authorList>
            <person name="Staton M."/>
        </authorList>
    </citation>
    <scope>NUCLEOTIDE SEQUENCE</scope>
    <source>
        <tissue evidence="2">Leaf</tissue>
    </source>
</reference>
<evidence type="ECO:0000313" key="2">
    <source>
        <dbReference type="EMBL" id="KAF3947362.1"/>
    </source>
</evidence>
<evidence type="ECO:0000313" key="3">
    <source>
        <dbReference type="Proteomes" id="UP000737018"/>
    </source>
</evidence>